<reference evidence="2" key="1">
    <citation type="submission" date="2021-03" db="EMBL/GenBank/DDBJ databases">
        <title>Draft genome sequence of rust myrtle Austropuccinia psidii MF-1, a brazilian biotype.</title>
        <authorList>
            <person name="Quecine M.C."/>
            <person name="Pachon D.M.R."/>
            <person name="Bonatelli M.L."/>
            <person name="Correr F.H."/>
            <person name="Franceschini L.M."/>
            <person name="Leite T.F."/>
            <person name="Margarido G.R.A."/>
            <person name="Almeida C.A."/>
            <person name="Ferrarezi J.A."/>
            <person name="Labate C.A."/>
        </authorList>
    </citation>
    <scope>NUCLEOTIDE SEQUENCE</scope>
    <source>
        <strain evidence="2">MF-1</strain>
    </source>
</reference>
<gene>
    <name evidence="2" type="ORF">O181_007005</name>
</gene>
<feature type="compositionally biased region" description="Polar residues" evidence="1">
    <location>
        <begin position="139"/>
        <end position="152"/>
    </location>
</feature>
<evidence type="ECO:0000313" key="2">
    <source>
        <dbReference type="EMBL" id="MBW0467290.1"/>
    </source>
</evidence>
<dbReference type="Proteomes" id="UP000765509">
    <property type="component" value="Unassembled WGS sequence"/>
</dbReference>
<proteinExistence type="predicted"/>
<evidence type="ECO:0000313" key="3">
    <source>
        <dbReference type="Proteomes" id="UP000765509"/>
    </source>
</evidence>
<organism evidence="2 3">
    <name type="scientific">Austropuccinia psidii MF-1</name>
    <dbReference type="NCBI Taxonomy" id="1389203"/>
    <lineage>
        <taxon>Eukaryota</taxon>
        <taxon>Fungi</taxon>
        <taxon>Dikarya</taxon>
        <taxon>Basidiomycota</taxon>
        <taxon>Pucciniomycotina</taxon>
        <taxon>Pucciniomycetes</taxon>
        <taxon>Pucciniales</taxon>
        <taxon>Sphaerophragmiaceae</taxon>
        <taxon>Austropuccinia</taxon>
    </lineage>
</organism>
<feature type="region of interest" description="Disordered" evidence="1">
    <location>
        <begin position="139"/>
        <end position="158"/>
    </location>
</feature>
<comment type="caution">
    <text evidence="2">The sequence shown here is derived from an EMBL/GenBank/DDBJ whole genome shotgun (WGS) entry which is preliminary data.</text>
</comment>
<accession>A0A9Q3GHF2</accession>
<dbReference type="OrthoDB" id="7691805at2759"/>
<sequence length="202" mass="23170">MSTRCDKSTLREAGEGTAWLMDKNGKIWSLKNFLYIPDLTTNLVALLRLARQITIKNEENSYKVFLNNANKAALTCRTNSGILETCVTLPRSISLYMENEDWHDQLGNMHEEGIKRLIPSFKQKETCEICTRKNHQNQNIDADTSDLPSDSATKGDDFHDTLEELPRRIRVIGPRHPTRISSEIRTNNILLFSRRAHKTNLT</sequence>
<keyword evidence="3" id="KW-1185">Reference proteome</keyword>
<evidence type="ECO:0000256" key="1">
    <source>
        <dbReference type="SAM" id="MobiDB-lite"/>
    </source>
</evidence>
<dbReference type="AlphaFoldDB" id="A0A9Q3GHF2"/>
<protein>
    <submittedName>
        <fullName evidence="2">Uncharacterized protein</fullName>
    </submittedName>
</protein>
<dbReference type="EMBL" id="AVOT02001544">
    <property type="protein sequence ID" value="MBW0467290.1"/>
    <property type="molecule type" value="Genomic_DNA"/>
</dbReference>
<name>A0A9Q3GHF2_9BASI</name>